<organism evidence="6 7">
    <name type="scientific">Calocera cornea HHB12733</name>
    <dbReference type="NCBI Taxonomy" id="1353952"/>
    <lineage>
        <taxon>Eukaryota</taxon>
        <taxon>Fungi</taxon>
        <taxon>Dikarya</taxon>
        <taxon>Basidiomycota</taxon>
        <taxon>Agaricomycotina</taxon>
        <taxon>Dacrymycetes</taxon>
        <taxon>Dacrymycetales</taxon>
        <taxon>Dacrymycetaceae</taxon>
        <taxon>Calocera</taxon>
    </lineage>
</organism>
<dbReference type="SMART" id="SM00066">
    <property type="entry name" value="GAL4"/>
    <property type="match status" value="1"/>
</dbReference>
<dbReference type="Pfam" id="PF04082">
    <property type="entry name" value="Fungal_trans"/>
    <property type="match status" value="1"/>
</dbReference>
<evidence type="ECO:0000313" key="6">
    <source>
        <dbReference type="EMBL" id="KZT55333.1"/>
    </source>
</evidence>
<keyword evidence="7" id="KW-1185">Reference proteome</keyword>
<evidence type="ECO:0000259" key="5">
    <source>
        <dbReference type="PROSITE" id="PS50048"/>
    </source>
</evidence>
<dbReference type="OrthoDB" id="6780543at2759"/>
<gene>
    <name evidence="6" type="ORF">CALCODRAFT_556496</name>
</gene>
<feature type="region of interest" description="Disordered" evidence="4">
    <location>
        <begin position="19"/>
        <end position="62"/>
    </location>
</feature>
<name>A0A165EQH1_9BASI</name>
<dbReference type="Proteomes" id="UP000076842">
    <property type="component" value="Unassembled WGS sequence"/>
</dbReference>
<keyword evidence="2" id="KW-0479">Metal-binding</keyword>
<dbReference type="InParanoid" id="A0A165EQH1"/>
<dbReference type="STRING" id="1353952.A0A165EQH1"/>
<dbReference type="CDD" id="cd12148">
    <property type="entry name" value="fungal_TF_MHR"/>
    <property type="match status" value="1"/>
</dbReference>
<dbReference type="GO" id="GO:0008270">
    <property type="term" value="F:zinc ion binding"/>
    <property type="evidence" value="ECO:0007669"/>
    <property type="project" value="InterPro"/>
</dbReference>
<dbReference type="GO" id="GO:0000981">
    <property type="term" value="F:DNA-binding transcription factor activity, RNA polymerase II-specific"/>
    <property type="evidence" value="ECO:0007669"/>
    <property type="project" value="InterPro"/>
</dbReference>
<proteinExistence type="predicted"/>
<feature type="compositionally biased region" description="Polar residues" evidence="4">
    <location>
        <begin position="817"/>
        <end position="829"/>
    </location>
</feature>
<dbReference type="AlphaFoldDB" id="A0A165EQH1"/>
<accession>A0A165EQH1</accession>
<dbReference type="GO" id="GO:0006351">
    <property type="term" value="P:DNA-templated transcription"/>
    <property type="evidence" value="ECO:0007669"/>
    <property type="project" value="InterPro"/>
</dbReference>
<dbReference type="Gene3D" id="4.10.240.10">
    <property type="entry name" value="Zn(2)-C6 fungal-type DNA-binding domain"/>
    <property type="match status" value="1"/>
</dbReference>
<dbReference type="InterPro" id="IPR036864">
    <property type="entry name" value="Zn2-C6_fun-type_DNA-bd_sf"/>
</dbReference>
<dbReference type="InterPro" id="IPR050613">
    <property type="entry name" value="Sec_Metabolite_Reg"/>
</dbReference>
<dbReference type="PROSITE" id="PS50048">
    <property type="entry name" value="ZN2_CY6_FUNGAL_2"/>
    <property type="match status" value="1"/>
</dbReference>
<dbReference type="Pfam" id="PF00172">
    <property type="entry name" value="Zn_clus"/>
    <property type="match status" value="1"/>
</dbReference>
<dbReference type="GO" id="GO:0003677">
    <property type="term" value="F:DNA binding"/>
    <property type="evidence" value="ECO:0007669"/>
    <property type="project" value="InterPro"/>
</dbReference>
<dbReference type="SUPFAM" id="SSF57701">
    <property type="entry name" value="Zn2/Cys6 DNA-binding domain"/>
    <property type="match status" value="1"/>
</dbReference>
<evidence type="ECO:0000256" key="4">
    <source>
        <dbReference type="SAM" id="MobiDB-lite"/>
    </source>
</evidence>
<reference evidence="6 7" key="1">
    <citation type="journal article" date="2016" name="Mol. Biol. Evol.">
        <title>Comparative Genomics of Early-Diverging Mushroom-Forming Fungi Provides Insights into the Origins of Lignocellulose Decay Capabilities.</title>
        <authorList>
            <person name="Nagy L.G."/>
            <person name="Riley R."/>
            <person name="Tritt A."/>
            <person name="Adam C."/>
            <person name="Daum C."/>
            <person name="Floudas D."/>
            <person name="Sun H."/>
            <person name="Yadav J.S."/>
            <person name="Pangilinan J."/>
            <person name="Larsson K.H."/>
            <person name="Matsuura K."/>
            <person name="Barry K."/>
            <person name="Labutti K."/>
            <person name="Kuo R."/>
            <person name="Ohm R.A."/>
            <person name="Bhattacharya S.S."/>
            <person name="Shirouzu T."/>
            <person name="Yoshinaga Y."/>
            <person name="Martin F.M."/>
            <person name="Grigoriev I.V."/>
            <person name="Hibbett D.S."/>
        </authorList>
    </citation>
    <scope>NUCLEOTIDE SEQUENCE [LARGE SCALE GENOMIC DNA]</scope>
    <source>
        <strain evidence="6 7">HHB12733</strain>
    </source>
</reference>
<feature type="domain" description="Zn(2)-C6 fungal-type" evidence="5">
    <location>
        <begin position="65"/>
        <end position="96"/>
    </location>
</feature>
<evidence type="ECO:0000256" key="1">
    <source>
        <dbReference type="ARBA" id="ARBA00004123"/>
    </source>
</evidence>
<dbReference type="EMBL" id="KV423997">
    <property type="protein sequence ID" value="KZT55333.1"/>
    <property type="molecule type" value="Genomic_DNA"/>
</dbReference>
<evidence type="ECO:0000256" key="2">
    <source>
        <dbReference type="ARBA" id="ARBA00022723"/>
    </source>
</evidence>
<comment type="subcellular location">
    <subcellularLocation>
        <location evidence="1">Nucleus</location>
    </subcellularLocation>
</comment>
<protein>
    <recommendedName>
        <fullName evidence="5">Zn(2)-C6 fungal-type domain-containing protein</fullName>
    </recommendedName>
</protein>
<dbReference type="GO" id="GO:0005634">
    <property type="term" value="C:nucleus"/>
    <property type="evidence" value="ECO:0007669"/>
    <property type="project" value="UniProtKB-SubCell"/>
</dbReference>
<dbReference type="InterPro" id="IPR007219">
    <property type="entry name" value="XnlR_reg_dom"/>
</dbReference>
<feature type="region of interest" description="Disordered" evidence="4">
    <location>
        <begin position="817"/>
        <end position="836"/>
    </location>
</feature>
<evidence type="ECO:0000256" key="3">
    <source>
        <dbReference type="ARBA" id="ARBA00023242"/>
    </source>
</evidence>
<dbReference type="InterPro" id="IPR001138">
    <property type="entry name" value="Zn2Cys6_DnaBD"/>
</dbReference>
<dbReference type="SMART" id="SM00906">
    <property type="entry name" value="Fungal_trans"/>
    <property type="match status" value="1"/>
</dbReference>
<sequence length="836" mass="91754">MANMMHAYSAANAPPALHIPARNTISPPKGTPTVSTPTNGVRKHSPDTEMSTGQKPSKRSRRAINCAPCRASKLKCDRARPCSGCVLRGTTNQCYTSEEGESRADDYRNDPHNGIAQIRQGLAVIEAYFNRHGSLPPTGIPHTNGHRGDSPPRIYGIKRDLDGEAIPPSTNGSSSVPVVSAEIMPDPDKGGLYTGPTSASALFNFRNAHKRDMEHEMAVEEQGAACTLDPMSNLDLLSTLPDVNVADRLITFFFENCTWVHAYIHPASFLPSWERFKSSTCTDHILLATIFIVLALAVLHIPPNDPVLAQLGPGQTPAQIASNYYASSGNALNRHRQGTENSPSLELIEYLLLRTQYLVICKDDGEEVWHIRGEVLSYATALGLHRDPGRWRLNADTVERRRWAWWNTVALGRWQAFLVGRPLAIANHHFDTLLPDGSDAFDSAPNNSGPYASHCQYFRLCVILGDILDSALSVKKVEYKKIMEHDQALDAWSEGLPGECRAGPGPITALLSSTRLGDRRSGMQALHLNSAMWHIQFTLHRPYTIPVSSARGSLPPTTPEALKSYDKAMHASDMLIDYICMTLEHVEMESKSGHNNMGVVASPLSVPGHLEWYPYHIFHAAMFYSFQLIWQSSAPYSEQREEKAKVMRHDIRRTIIALEHLAPSVRIAQKALNILRALAPLYEEVCVDNFEGECEMKMSAQLEFVRRLAFPWQHGTNSPPTNVIPVQPMGQGHLNGSPTTLTNGPGAHGNSPGVVYTPNGIDGAYAAAAGLMGPAQGGPPMAYNMQGDEGVWSTSLALDSNQWERFLERVPNGNQINGAVPPQQQMNGTGMNGVMV</sequence>
<dbReference type="CDD" id="cd00067">
    <property type="entry name" value="GAL4"/>
    <property type="match status" value="1"/>
</dbReference>
<keyword evidence="3" id="KW-0539">Nucleus</keyword>
<evidence type="ECO:0000313" key="7">
    <source>
        <dbReference type="Proteomes" id="UP000076842"/>
    </source>
</evidence>
<dbReference type="PANTHER" id="PTHR31001">
    <property type="entry name" value="UNCHARACTERIZED TRANSCRIPTIONAL REGULATORY PROTEIN"/>
    <property type="match status" value="1"/>
</dbReference>